<protein>
    <submittedName>
        <fullName evidence="2">Uncharacterized protein</fullName>
    </submittedName>
</protein>
<name>A0AAW1K3H9_POPJA</name>
<gene>
    <name evidence="2" type="ORF">QE152_g25209</name>
</gene>
<dbReference type="EMBL" id="JASPKY010000271">
    <property type="protein sequence ID" value="KAK9711875.1"/>
    <property type="molecule type" value="Genomic_DNA"/>
</dbReference>
<feature type="region of interest" description="Disordered" evidence="1">
    <location>
        <begin position="74"/>
        <end position="97"/>
    </location>
</feature>
<keyword evidence="3" id="KW-1185">Reference proteome</keyword>
<evidence type="ECO:0000313" key="2">
    <source>
        <dbReference type="EMBL" id="KAK9711875.1"/>
    </source>
</evidence>
<dbReference type="Proteomes" id="UP001458880">
    <property type="component" value="Unassembled WGS sequence"/>
</dbReference>
<accession>A0AAW1K3H9</accession>
<evidence type="ECO:0000313" key="3">
    <source>
        <dbReference type="Proteomes" id="UP001458880"/>
    </source>
</evidence>
<feature type="region of interest" description="Disordered" evidence="1">
    <location>
        <begin position="151"/>
        <end position="171"/>
    </location>
</feature>
<feature type="compositionally biased region" description="Basic residues" evidence="1">
    <location>
        <begin position="80"/>
        <end position="94"/>
    </location>
</feature>
<evidence type="ECO:0000256" key="1">
    <source>
        <dbReference type="SAM" id="MobiDB-lite"/>
    </source>
</evidence>
<feature type="compositionally biased region" description="Basic and acidic residues" evidence="1">
    <location>
        <begin position="161"/>
        <end position="171"/>
    </location>
</feature>
<comment type="caution">
    <text evidence="2">The sequence shown here is derived from an EMBL/GenBank/DDBJ whole genome shotgun (WGS) entry which is preliminary data.</text>
</comment>
<sequence length="171" mass="19874">MGSEHFLDTQRTYAQAIKENLELQDIRIEDDIEDKWNKIEILLQGAATKIIKRKQKKEEKTWFDKECQEAVEEPRDKKLLSRGKKAKRGVKKPRGGYNRSAFYKKLLNKENDDRRGKECIEQARTDRMETIDLLSLEDVERVIVSMEDNKSAGENGISSEMIKRGGDILQS</sequence>
<proteinExistence type="predicted"/>
<dbReference type="AlphaFoldDB" id="A0AAW1K3H9"/>
<reference evidence="2 3" key="1">
    <citation type="journal article" date="2024" name="BMC Genomics">
        <title>De novo assembly and annotation of Popillia japonica's genome with initial clues to its potential as an invasive pest.</title>
        <authorList>
            <person name="Cucini C."/>
            <person name="Boschi S."/>
            <person name="Funari R."/>
            <person name="Cardaioli E."/>
            <person name="Iannotti N."/>
            <person name="Marturano G."/>
            <person name="Paoli F."/>
            <person name="Bruttini M."/>
            <person name="Carapelli A."/>
            <person name="Frati F."/>
            <person name="Nardi F."/>
        </authorList>
    </citation>
    <scope>NUCLEOTIDE SEQUENCE [LARGE SCALE GENOMIC DNA]</scope>
    <source>
        <strain evidence="2">DMR45628</strain>
    </source>
</reference>
<organism evidence="2 3">
    <name type="scientific">Popillia japonica</name>
    <name type="common">Japanese beetle</name>
    <dbReference type="NCBI Taxonomy" id="7064"/>
    <lineage>
        <taxon>Eukaryota</taxon>
        <taxon>Metazoa</taxon>
        <taxon>Ecdysozoa</taxon>
        <taxon>Arthropoda</taxon>
        <taxon>Hexapoda</taxon>
        <taxon>Insecta</taxon>
        <taxon>Pterygota</taxon>
        <taxon>Neoptera</taxon>
        <taxon>Endopterygota</taxon>
        <taxon>Coleoptera</taxon>
        <taxon>Polyphaga</taxon>
        <taxon>Scarabaeiformia</taxon>
        <taxon>Scarabaeidae</taxon>
        <taxon>Rutelinae</taxon>
        <taxon>Popillia</taxon>
    </lineage>
</organism>